<sequence length="37" mass="4381">MNQNKNGDLSLWKMYYLETKLKTTKVDRSAKNEMTLS</sequence>
<evidence type="ECO:0000313" key="2">
    <source>
        <dbReference type="Proteomes" id="UP000283387"/>
    </source>
</evidence>
<keyword evidence="2" id="KW-1185">Reference proteome</keyword>
<accession>A0A419W8I7</accession>
<dbReference type="AlphaFoldDB" id="A0A419W8I7"/>
<organism evidence="1 2">
    <name type="scientific">Mangrovibacterium diazotrophicum</name>
    <dbReference type="NCBI Taxonomy" id="1261403"/>
    <lineage>
        <taxon>Bacteria</taxon>
        <taxon>Pseudomonadati</taxon>
        <taxon>Bacteroidota</taxon>
        <taxon>Bacteroidia</taxon>
        <taxon>Marinilabiliales</taxon>
        <taxon>Prolixibacteraceae</taxon>
        <taxon>Mangrovibacterium</taxon>
    </lineage>
</organism>
<reference evidence="1 2" key="1">
    <citation type="submission" date="2018-09" db="EMBL/GenBank/DDBJ databases">
        <title>Genomic Encyclopedia of Archaeal and Bacterial Type Strains, Phase II (KMG-II): from individual species to whole genera.</title>
        <authorList>
            <person name="Goeker M."/>
        </authorList>
    </citation>
    <scope>NUCLEOTIDE SEQUENCE [LARGE SCALE GENOMIC DNA]</scope>
    <source>
        <strain evidence="1 2">DSM 27148</strain>
    </source>
</reference>
<comment type="caution">
    <text evidence="1">The sequence shown here is derived from an EMBL/GenBank/DDBJ whole genome shotgun (WGS) entry which is preliminary data.</text>
</comment>
<gene>
    <name evidence="1" type="ORF">BC643_2159</name>
</gene>
<name>A0A419W8I7_9BACT</name>
<dbReference type="EMBL" id="RAPN01000001">
    <property type="protein sequence ID" value="RKD91793.1"/>
    <property type="molecule type" value="Genomic_DNA"/>
</dbReference>
<protein>
    <submittedName>
        <fullName evidence="1">Uncharacterized protein</fullName>
    </submittedName>
</protein>
<proteinExistence type="predicted"/>
<evidence type="ECO:0000313" key="1">
    <source>
        <dbReference type="EMBL" id="RKD91793.1"/>
    </source>
</evidence>
<dbReference type="Proteomes" id="UP000283387">
    <property type="component" value="Unassembled WGS sequence"/>
</dbReference>